<accession>A0A645DFV3</accession>
<evidence type="ECO:0008006" key="2">
    <source>
        <dbReference type="Google" id="ProtNLM"/>
    </source>
</evidence>
<protein>
    <recommendedName>
        <fullName evidence="2">Apea-like HEPN domain-containing protein</fullName>
    </recommendedName>
</protein>
<name>A0A645DFV3_9ZZZZ</name>
<reference evidence="1" key="1">
    <citation type="submission" date="2019-08" db="EMBL/GenBank/DDBJ databases">
        <authorList>
            <person name="Kucharzyk K."/>
            <person name="Murdoch R.W."/>
            <person name="Higgins S."/>
            <person name="Loffler F."/>
        </authorList>
    </citation>
    <scope>NUCLEOTIDE SEQUENCE</scope>
</reference>
<organism evidence="1">
    <name type="scientific">bioreactor metagenome</name>
    <dbReference type="NCBI Taxonomy" id="1076179"/>
    <lineage>
        <taxon>unclassified sequences</taxon>
        <taxon>metagenomes</taxon>
        <taxon>ecological metagenomes</taxon>
    </lineage>
</organism>
<gene>
    <name evidence="1" type="ORF">SDC9_134803</name>
</gene>
<sequence>MAKPWVNGPKELLGHATEHINRANDFDRRIAFISIDNSIELSIKTFLSLPKRTRKQEGPSRKELQEAENSFPTYLDLIEKYGQDKLSSINLDDIEWYHRLRNQLYHNGNGLTVDKSKVEAYFEIGKILFESLFDDKLLPHQDLTYTTSLGIFMEKWSIFEKGLRAKLPPKDGPAYYWKRNFLNSIDEKLVPVFNEIMNFRNEITHGDYFPSIEEFDQINNKINYLSKHIGLHD</sequence>
<dbReference type="AlphaFoldDB" id="A0A645DFV3"/>
<proteinExistence type="predicted"/>
<dbReference type="EMBL" id="VSSQ01035481">
    <property type="protein sequence ID" value="MPM87703.1"/>
    <property type="molecule type" value="Genomic_DNA"/>
</dbReference>
<evidence type="ECO:0000313" key="1">
    <source>
        <dbReference type="EMBL" id="MPM87703.1"/>
    </source>
</evidence>
<comment type="caution">
    <text evidence="1">The sequence shown here is derived from an EMBL/GenBank/DDBJ whole genome shotgun (WGS) entry which is preliminary data.</text>
</comment>